<evidence type="ECO:0000313" key="3">
    <source>
        <dbReference type="Proteomes" id="UP000216225"/>
    </source>
</evidence>
<proteinExistence type="predicted"/>
<name>A0A3R7FGK8_9BURK</name>
<evidence type="ECO:0000313" key="2">
    <source>
        <dbReference type="EMBL" id="RKJ98418.1"/>
    </source>
</evidence>
<organism evidence="2 3">
    <name type="scientific">Alicycliphilus denitrificans</name>
    <dbReference type="NCBI Taxonomy" id="179636"/>
    <lineage>
        <taxon>Bacteria</taxon>
        <taxon>Pseudomonadati</taxon>
        <taxon>Pseudomonadota</taxon>
        <taxon>Betaproteobacteria</taxon>
        <taxon>Burkholderiales</taxon>
        <taxon>Comamonadaceae</taxon>
        <taxon>Alicycliphilus</taxon>
    </lineage>
</organism>
<dbReference type="Proteomes" id="UP000216225">
    <property type="component" value="Unassembled WGS sequence"/>
</dbReference>
<protein>
    <submittedName>
        <fullName evidence="2">Uncharacterized protein</fullName>
    </submittedName>
</protein>
<feature type="region of interest" description="Disordered" evidence="1">
    <location>
        <begin position="83"/>
        <end position="109"/>
    </location>
</feature>
<accession>A0A3R7FGK8</accession>
<dbReference type="EMBL" id="NKDB02000001">
    <property type="protein sequence ID" value="RKJ98418.1"/>
    <property type="molecule type" value="Genomic_DNA"/>
</dbReference>
<gene>
    <name evidence="2" type="ORF">CE154_001210</name>
</gene>
<sequence length="109" mass="11188">MTGTEAWAWEPVDAISTQVNASAAQLKGAFGIRVGADGSVGIVGDVVGCDGWVDDVVDEDDATGLNVIDVDAAFAVIGDIASAANSPPLLPPPQPDKVARTSRPDNGWW</sequence>
<reference evidence="2 3" key="1">
    <citation type="submission" date="2018-09" db="EMBL/GenBank/DDBJ databases">
        <title>Genome comparison of Alicycliphilus sp. BQ1, a polyurethanolytic bacterium, with its closest phylogenetic relatives Alicycliphilus denitrificans BC and K601, unable to attack polyurethane.</title>
        <authorList>
            <person name="Loza-Tavera H."/>
            <person name="Lozano L."/>
            <person name="Cevallos M."/>
            <person name="Maya-Lucas O."/>
            <person name="Garcia-Mena J."/>
            <person name="Hernandez J."/>
        </authorList>
    </citation>
    <scope>NUCLEOTIDE SEQUENCE [LARGE SCALE GENOMIC DNA]</scope>
    <source>
        <strain evidence="2 3">BQ1</strain>
    </source>
</reference>
<evidence type="ECO:0000256" key="1">
    <source>
        <dbReference type="SAM" id="MobiDB-lite"/>
    </source>
</evidence>
<dbReference type="AlphaFoldDB" id="A0A3R7FGK8"/>
<comment type="caution">
    <text evidence="2">The sequence shown here is derived from an EMBL/GenBank/DDBJ whole genome shotgun (WGS) entry which is preliminary data.</text>
</comment>